<reference evidence="6" key="1">
    <citation type="submission" date="2019-12" db="EMBL/GenBank/DDBJ databases">
        <title>Complete genome of Terracaulis silvestris 0127_4.</title>
        <authorList>
            <person name="Vieira S."/>
            <person name="Riedel T."/>
            <person name="Sproer C."/>
            <person name="Pascual J."/>
            <person name="Boedeker C."/>
            <person name="Overmann J."/>
        </authorList>
    </citation>
    <scope>NUCLEOTIDE SEQUENCE [LARGE SCALE GENOMIC DNA]</scope>
    <source>
        <strain evidence="6">0127_4</strain>
    </source>
</reference>
<dbReference type="EMBL" id="CP047045">
    <property type="protein sequence ID" value="QGZ96474.1"/>
    <property type="molecule type" value="Genomic_DNA"/>
</dbReference>
<gene>
    <name evidence="5" type="primary">phoC</name>
    <name evidence="5" type="ORF">DSM104635_03334</name>
</gene>
<dbReference type="GO" id="GO:0003993">
    <property type="term" value="F:acid phosphatase activity"/>
    <property type="evidence" value="ECO:0007669"/>
    <property type="project" value="UniProtKB-EC"/>
</dbReference>
<dbReference type="PROSITE" id="PS51257">
    <property type="entry name" value="PROKAR_LIPOPROTEIN"/>
    <property type="match status" value="1"/>
</dbReference>
<dbReference type="InterPro" id="IPR001011">
    <property type="entry name" value="Acid_Pase_classA_bac"/>
</dbReference>
<feature type="region of interest" description="Disordered" evidence="2">
    <location>
        <begin position="20"/>
        <end position="43"/>
    </location>
</feature>
<dbReference type="InterPro" id="IPR036938">
    <property type="entry name" value="PAP2/HPO_sf"/>
</dbReference>
<dbReference type="Proteomes" id="UP000431269">
    <property type="component" value="Chromosome"/>
</dbReference>
<dbReference type="Gene3D" id="1.20.144.10">
    <property type="entry name" value="Phosphatidic acid phosphatase type 2/haloperoxidase"/>
    <property type="match status" value="1"/>
</dbReference>
<dbReference type="InterPro" id="IPR000326">
    <property type="entry name" value="PAP2/HPO"/>
</dbReference>
<keyword evidence="1 5" id="KW-0378">Hydrolase</keyword>
<comment type="catalytic activity">
    <reaction evidence="1">
        <text>a phosphate monoester + H2O = an alcohol + phosphate</text>
        <dbReference type="Rhea" id="RHEA:15017"/>
        <dbReference type="ChEBI" id="CHEBI:15377"/>
        <dbReference type="ChEBI" id="CHEBI:30879"/>
        <dbReference type="ChEBI" id="CHEBI:43474"/>
        <dbReference type="ChEBI" id="CHEBI:67140"/>
        <dbReference type="EC" id="3.1.3.2"/>
    </reaction>
</comment>
<dbReference type="SUPFAM" id="SSF48317">
    <property type="entry name" value="Acid phosphatase/Vanadium-dependent haloperoxidase"/>
    <property type="match status" value="1"/>
</dbReference>
<feature type="domain" description="Phosphatidic acid phosphatase type 2/haloperoxidase" evidence="4">
    <location>
        <begin position="113"/>
        <end position="220"/>
    </location>
</feature>
<evidence type="ECO:0000256" key="3">
    <source>
        <dbReference type="SAM" id="SignalP"/>
    </source>
</evidence>
<evidence type="ECO:0000256" key="2">
    <source>
        <dbReference type="SAM" id="MobiDB-lite"/>
    </source>
</evidence>
<protein>
    <recommendedName>
        <fullName evidence="1">Acid phosphatase</fullName>
        <ecNumber evidence="1">3.1.3.2</ecNumber>
    </recommendedName>
</protein>
<dbReference type="SMART" id="SM00014">
    <property type="entry name" value="acidPPc"/>
    <property type="match status" value="1"/>
</dbReference>
<accession>A0A6I6MVM9</accession>
<keyword evidence="3" id="KW-0732">Signal</keyword>
<dbReference type="PIRSF" id="PIRSF000897">
    <property type="entry name" value="Acid_Ptase_ClsA"/>
    <property type="match status" value="1"/>
</dbReference>
<dbReference type="Pfam" id="PF01569">
    <property type="entry name" value="PAP2"/>
    <property type="match status" value="1"/>
</dbReference>
<proteinExistence type="inferred from homology"/>
<dbReference type="RefSeq" id="WP_158767258.1">
    <property type="nucleotide sequence ID" value="NZ_CP047045.1"/>
</dbReference>
<feature type="chain" id="PRO_5026203321" description="Acid phosphatase" evidence="3">
    <location>
        <begin position="23"/>
        <end position="242"/>
    </location>
</feature>
<feature type="signal peptide" evidence="3">
    <location>
        <begin position="1"/>
        <end position="22"/>
    </location>
</feature>
<comment type="similarity">
    <text evidence="1">Belongs to the class A bacterial acid phosphatase family.</text>
</comment>
<name>A0A6I6MVM9_9CAUL</name>
<evidence type="ECO:0000256" key="1">
    <source>
        <dbReference type="PIRNR" id="PIRNR000897"/>
    </source>
</evidence>
<dbReference type="CDD" id="cd03397">
    <property type="entry name" value="PAP2_acid_phosphatase"/>
    <property type="match status" value="1"/>
</dbReference>
<dbReference type="EC" id="3.1.3.2" evidence="1"/>
<evidence type="ECO:0000313" key="6">
    <source>
        <dbReference type="Proteomes" id="UP000431269"/>
    </source>
</evidence>
<dbReference type="GO" id="GO:0030288">
    <property type="term" value="C:outer membrane-bounded periplasmic space"/>
    <property type="evidence" value="ECO:0007669"/>
    <property type="project" value="InterPro"/>
</dbReference>
<keyword evidence="6" id="KW-1185">Reference proteome</keyword>
<sequence length="242" mass="25582">MLRTLTIAVAFALAACATPAPAPVAAPTPSTEPTHPATPERNPAVQIDPSVFIPPPPVADGPLELAERAIVHGPWTAERRQQAVEDNQIDPFAAFDSVLGANFTGANFPATAAVLDRAGRAAGFAGDPIKFVHRRDRPFVHDDSIVTCIPRPTSYSYPSGHAALGFGWSLVLAELVPSRADAIINRGRDFTWSRVVCGVHYPSDVEAGRTVASAAIARLHADPDFQRELTAARAELAAAGLD</sequence>
<dbReference type="AlphaFoldDB" id="A0A6I6MVM9"/>
<dbReference type="KEGG" id="tsv:DSM104635_03334"/>
<evidence type="ECO:0000259" key="4">
    <source>
        <dbReference type="SMART" id="SM00014"/>
    </source>
</evidence>
<evidence type="ECO:0000313" key="5">
    <source>
        <dbReference type="EMBL" id="QGZ96474.1"/>
    </source>
</evidence>
<organism evidence="5 6">
    <name type="scientific">Terricaulis silvestris</name>
    <dbReference type="NCBI Taxonomy" id="2686094"/>
    <lineage>
        <taxon>Bacteria</taxon>
        <taxon>Pseudomonadati</taxon>
        <taxon>Pseudomonadota</taxon>
        <taxon>Alphaproteobacteria</taxon>
        <taxon>Caulobacterales</taxon>
        <taxon>Caulobacteraceae</taxon>
        <taxon>Terricaulis</taxon>
    </lineage>
</organism>